<dbReference type="PIRSF" id="PIRSF001619">
    <property type="entry name" value="Biotin_synth"/>
    <property type="match status" value="1"/>
</dbReference>
<feature type="binding site" evidence="14 15">
    <location>
        <position position="276"/>
    </location>
    <ligand>
        <name>[2Fe-2S] cluster</name>
        <dbReference type="ChEBI" id="CHEBI:190135"/>
    </ligand>
</feature>
<feature type="binding site" evidence="14 15">
    <location>
        <position position="68"/>
    </location>
    <ligand>
        <name>[4Fe-4S] cluster</name>
        <dbReference type="ChEBI" id="CHEBI:49883"/>
        <note>4Fe-4S-S-AdoMet</note>
    </ligand>
</feature>
<evidence type="ECO:0000256" key="12">
    <source>
        <dbReference type="ARBA" id="ARBA00023014"/>
    </source>
</evidence>
<dbReference type="AlphaFoldDB" id="A0A176YQV6"/>
<dbReference type="EC" id="2.8.1.6" evidence="4 14"/>
<comment type="catalytic activity">
    <reaction evidence="13 14">
        <text>(4R,5S)-dethiobiotin + (sulfur carrier)-SH + 2 reduced [2Fe-2S]-[ferredoxin] + 2 S-adenosyl-L-methionine = (sulfur carrier)-H + biotin + 2 5'-deoxyadenosine + 2 L-methionine + 2 oxidized [2Fe-2S]-[ferredoxin]</text>
        <dbReference type="Rhea" id="RHEA:22060"/>
        <dbReference type="Rhea" id="RHEA-COMP:10000"/>
        <dbReference type="Rhea" id="RHEA-COMP:10001"/>
        <dbReference type="Rhea" id="RHEA-COMP:14737"/>
        <dbReference type="Rhea" id="RHEA-COMP:14739"/>
        <dbReference type="ChEBI" id="CHEBI:17319"/>
        <dbReference type="ChEBI" id="CHEBI:29917"/>
        <dbReference type="ChEBI" id="CHEBI:33737"/>
        <dbReference type="ChEBI" id="CHEBI:33738"/>
        <dbReference type="ChEBI" id="CHEBI:57586"/>
        <dbReference type="ChEBI" id="CHEBI:57844"/>
        <dbReference type="ChEBI" id="CHEBI:59789"/>
        <dbReference type="ChEBI" id="CHEBI:64428"/>
        <dbReference type="ChEBI" id="CHEBI:149473"/>
        <dbReference type="EC" id="2.8.1.6"/>
    </reaction>
</comment>
<protein>
    <recommendedName>
        <fullName evidence="4 14">Biotin synthase</fullName>
        <ecNumber evidence="4 14">2.8.1.6</ecNumber>
    </recommendedName>
</protein>
<evidence type="ECO:0000256" key="2">
    <source>
        <dbReference type="ARBA" id="ARBA00010765"/>
    </source>
</evidence>
<evidence type="ECO:0000313" key="18">
    <source>
        <dbReference type="EMBL" id="OAF08746.1"/>
    </source>
</evidence>
<evidence type="ECO:0000256" key="6">
    <source>
        <dbReference type="ARBA" id="ARBA00022679"/>
    </source>
</evidence>
<comment type="pathway">
    <text evidence="1 14">Cofactor biosynthesis; biotin biosynthesis; biotin from 7,8-diaminononanoate: step 2/2.</text>
</comment>
<dbReference type="SUPFAM" id="SSF102114">
    <property type="entry name" value="Radical SAM enzymes"/>
    <property type="match status" value="1"/>
</dbReference>
<evidence type="ECO:0000256" key="4">
    <source>
        <dbReference type="ARBA" id="ARBA00012236"/>
    </source>
</evidence>
<dbReference type="InterPro" id="IPR007197">
    <property type="entry name" value="rSAM"/>
</dbReference>
<dbReference type="HAMAP" id="MF_01694">
    <property type="entry name" value="BioB"/>
    <property type="match status" value="1"/>
</dbReference>
<keyword evidence="12 14" id="KW-0411">Iron-sulfur</keyword>
<proteinExistence type="inferred from homology"/>
<evidence type="ECO:0000256" key="11">
    <source>
        <dbReference type="ARBA" id="ARBA00023004"/>
    </source>
</evidence>
<sequence length="334" mass="36224">MVAAVGAKRNDSSNGAPVRRDWQRSEAKAIYHLPFAELMFQAQTVHRENFDPNKVEAASLLSIKTGGCPEDCGYCSQSASYEAGVKATRLMDPADVVSAAQRAKDAGASRFCMAAAWRGPKERDLEKVCEMVSAVKDLGMETCVTLGMLTSKQVAQLADAGLDFYNHNVDTSPEFYGKIITTRTLQDRIDTLTHVRDAGIKVCCGGIVGMGESVEDRIGMLVLLANLPTHPESVPVNLWNEVKGVPVNETAERPDPIALVRLLATARIMMPKSVLRLSAGRQYMSDELQALCFLAGANSIFIGDVLLTTKNPQAERDAYLLERLGMTSGLGRGK</sequence>
<dbReference type="OrthoDB" id="9786826at2"/>
<dbReference type="GO" id="GO:0009102">
    <property type="term" value="P:biotin biosynthetic process"/>
    <property type="evidence" value="ECO:0007669"/>
    <property type="project" value="UniProtKB-UniRule"/>
</dbReference>
<dbReference type="SFLD" id="SFLDG01060">
    <property type="entry name" value="BATS_domain_containing"/>
    <property type="match status" value="1"/>
</dbReference>
<dbReference type="PANTHER" id="PTHR22976:SF2">
    <property type="entry name" value="BIOTIN SYNTHASE, MITOCHONDRIAL"/>
    <property type="match status" value="1"/>
</dbReference>
<dbReference type="SFLD" id="SFLDF00272">
    <property type="entry name" value="biotin_synthase"/>
    <property type="match status" value="1"/>
</dbReference>
<feature type="binding site" evidence="14 15">
    <location>
        <position position="72"/>
    </location>
    <ligand>
        <name>[4Fe-4S] cluster</name>
        <dbReference type="ChEBI" id="CHEBI:49883"/>
        <note>4Fe-4S-S-AdoMet</note>
    </ligand>
</feature>
<comment type="cofactor">
    <cofactor evidence="14">
        <name>[2Fe-2S] cluster</name>
        <dbReference type="ChEBI" id="CHEBI:190135"/>
    </cofactor>
    <text evidence="14">Binds 1 [2Fe-2S] cluster. The cluster is coordinated with 3 cysteines and 1 arginine.</text>
</comment>
<comment type="cofactor">
    <cofactor evidence="15">
        <name>[2Fe-2S] cluster</name>
        <dbReference type="ChEBI" id="CHEBI:190135"/>
    </cofactor>
    <text evidence="15">Binds 1 [2Fe-2S] cluster. The cluster is coordinated with 3 cysteines and 1 arginine.</text>
</comment>
<dbReference type="Pfam" id="PF06968">
    <property type="entry name" value="BATS"/>
    <property type="match status" value="1"/>
</dbReference>
<dbReference type="SMART" id="SM00876">
    <property type="entry name" value="BATS"/>
    <property type="match status" value="1"/>
</dbReference>
<feature type="region of interest" description="Disordered" evidence="16">
    <location>
        <begin position="1"/>
        <end position="20"/>
    </location>
</feature>
<evidence type="ECO:0000256" key="3">
    <source>
        <dbReference type="ARBA" id="ARBA00011738"/>
    </source>
</evidence>
<comment type="caution">
    <text evidence="18">The sequence shown here is derived from an EMBL/GenBank/DDBJ whole genome shotgun (WGS) entry which is preliminary data.</text>
</comment>
<dbReference type="STRING" id="1505087.AYJ54_13940"/>
<organism evidence="18 19">
    <name type="scientific">Bradyrhizobium centrolobii</name>
    <dbReference type="NCBI Taxonomy" id="1505087"/>
    <lineage>
        <taxon>Bacteria</taxon>
        <taxon>Pseudomonadati</taxon>
        <taxon>Pseudomonadota</taxon>
        <taxon>Alphaproteobacteria</taxon>
        <taxon>Hyphomicrobiales</taxon>
        <taxon>Nitrobacteraceae</taxon>
        <taxon>Bradyrhizobium</taxon>
    </lineage>
</organism>
<keyword evidence="8 14" id="KW-0001">2Fe-2S</keyword>
<dbReference type="Pfam" id="PF04055">
    <property type="entry name" value="Radical_SAM"/>
    <property type="match status" value="1"/>
</dbReference>
<evidence type="ECO:0000256" key="5">
    <source>
        <dbReference type="ARBA" id="ARBA00022485"/>
    </source>
</evidence>
<feature type="binding site" evidence="14 15">
    <location>
        <position position="143"/>
    </location>
    <ligand>
        <name>[2Fe-2S] cluster</name>
        <dbReference type="ChEBI" id="CHEBI:190135"/>
    </ligand>
</feature>
<dbReference type="PANTHER" id="PTHR22976">
    <property type="entry name" value="BIOTIN SYNTHASE"/>
    <property type="match status" value="1"/>
</dbReference>
<evidence type="ECO:0000256" key="14">
    <source>
        <dbReference type="HAMAP-Rule" id="MF_01694"/>
    </source>
</evidence>
<keyword evidence="9 14" id="KW-0479">Metal-binding</keyword>
<evidence type="ECO:0000256" key="16">
    <source>
        <dbReference type="SAM" id="MobiDB-lite"/>
    </source>
</evidence>
<keyword evidence="6 14" id="KW-0808">Transferase</keyword>
<dbReference type="NCBIfam" id="TIGR00433">
    <property type="entry name" value="bioB"/>
    <property type="match status" value="1"/>
</dbReference>
<keyword evidence="19" id="KW-1185">Reference proteome</keyword>
<dbReference type="RefSeq" id="WP_063700929.1">
    <property type="nucleotide sequence ID" value="NZ_LUUB01000059.1"/>
</dbReference>
<evidence type="ECO:0000256" key="15">
    <source>
        <dbReference type="PIRSR" id="PIRSR001619-1"/>
    </source>
</evidence>
<evidence type="ECO:0000256" key="7">
    <source>
        <dbReference type="ARBA" id="ARBA00022691"/>
    </source>
</evidence>
<evidence type="ECO:0000256" key="9">
    <source>
        <dbReference type="ARBA" id="ARBA00022723"/>
    </source>
</evidence>
<dbReference type="PROSITE" id="PS51918">
    <property type="entry name" value="RADICAL_SAM"/>
    <property type="match status" value="1"/>
</dbReference>
<dbReference type="InterPro" id="IPR002684">
    <property type="entry name" value="Biotin_synth/BioAB"/>
</dbReference>
<evidence type="ECO:0000259" key="17">
    <source>
        <dbReference type="PROSITE" id="PS51918"/>
    </source>
</evidence>
<feature type="binding site" evidence="14 15">
    <location>
        <position position="112"/>
    </location>
    <ligand>
        <name>[2Fe-2S] cluster</name>
        <dbReference type="ChEBI" id="CHEBI:190135"/>
    </ligand>
</feature>
<keyword evidence="11 14" id="KW-0408">Iron</keyword>
<comment type="similarity">
    <text evidence="2 14">Belongs to the radical SAM superfamily. Biotin synthase family.</text>
</comment>
<reference evidence="18 19" key="1">
    <citation type="submission" date="2016-03" db="EMBL/GenBank/DDBJ databases">
        <title>Draft Genome Sequence of the Strain BR 10245 (Bradyrhizobium sp.) isolated from nodules of Centrolobium paraense.</title>
        <authorList>
            <person name="Simoes-Araujo J.L.Sr."/>
            <person name="Barauna A.C."/>
            <person name="Silva K."/>
            <person name="Zilli J.E."/>
        </authorList>
    </citation>
    <scope>NUCLEOTIDE SEQUENCE [LARGE SCALE GENOMIC DNA]</scope>
    <source>
        <strain evidence="18 19">BR 10245</strain>
    </source>
</reference>
<evidence type="ECO:0000256" key="10">
    <source>
        <dbReference type="ARBA" id="ARBA00022756"/>
    </source>
</evidence>
<feature type="binding site" evidence="14 15">
    <location>
        <position position="203"/>
    </location>
    <ligand>
        <name>[2Fe-2S] cluster</name>
        <dbReference type="ChEBI" id="CHEBI:190135"/>
    </ligand>
</feature>
<evidence type="ECO:0000256" key="1">
    <source>
        <dbReference type="ARBA" id="ARBA00004942"/>
    </source>
</evidence>
<comment type="cofactor">
    <cofactor evidence="14 15">
        <name>[4Fe-4S] cluster</name>
        <dbReference type="ChEBI" id="CHEBI:49883"/>
    </cofactor>
    <text evidence="14 15">Binds 1 [4Fe-4S] cluster. The cluster is coordinated with 3 cysteines and an exchangeable S-adenosyl-L-methionine.</text>
</comment>
<dbReference type="UniPathway" id="UPA00078">
    <property type="reaction ID" value="UER00162"/>
</dbReference>
<evidence type="ECO:0000256" key="8">
    <source>
        <dbReference type="ARBA" id="ARBA00022714"/>
    </source>
</evidence>
<dbReference type="InterPro" id="IPR006638">
    <property type="entry name" value="Elp3/MiaA/NifB-like_rSAM"/>
</dbReference>
<feature type="domain" description="Radical SAM core" evidence="17">
    <location>
        <begin position="53"/>
        <end position="272"/>
    </location>
</feature>
<dbReference type="GO" id="GO:0051539">
    <property type="term" value="F:4 iron, 4 sulfur cluster binding"/>
    <property type="evidence" value="ECO:0007669"/>
    <property type="project" value="UniProtKB-KW"/>
</dbReference>
<evidence type="ECO:0000256" key="13">
    <source>
        <dbReference type="ARBA" id="ARBA00051157"/>
    </source>
</evidence>
<dbReference type="SFLD" id="SFLDG01278">
    <property type="entry name" value="biotin_synthase_like"/>
    <property type="match status" value="1"/>
</dbReference>
<accession>A0A176YQV6</accession>
<dbReference type="Gene3D" id="3.20.20.70">
    <property type="entry name" value="Aldolase class I"/>
    <property type="match status" value="1"/>
</dbReference>
<dbReference type="SMART" id="SM00729">
    <property type="entry name" value="Elp3"/>
    <property type="match status" value="1"/>
</dbReference>
<name>A0A176YQV6_9BRAD</name>
<dbReference type="InterPro" id="IPR058240">
    <property type="entry name" value="rSAM_sf"/>
</dbReference>
<dbReference type="InterPro" id="IPR024177">
    <property type="entry name" value="Biotin_synthase"/>
</dbReference>
<comment type="subunit">
    <text evidence="3 14">Homodimer.</text>
</comment>
<keyword evidence="7 14" id="KW-0949">S-adenosyl-L-methionine</keyword>
<comment type="function">
    <text evidence="14">Catalyzes the conversion of dethiobiotin (DTB) to biotin by the insertion of a sulfur atom into dethiobiotin via a radical-based mechanism.</text>
</comment>
<dbReference type="GO" id="GO:0051537">
    <property type="term" value="F:2 iron, 2 sulfur cluster binding"/>
    <property type="evidence" value="ECO:0007669"/>
    <property type="project" value="UniProtKB-KW"/>
</dbReference>
<dbReference type="CDD" id="cd01335">
    <property type="entry name" value="Radical_SAM"/>
    <property type="match status" value="1"/>
</dbReference>
<evidence type="ECO:0000313" key="19">
    <source>
        <dbReference type="Proteomes" id="UP000076959"/>
    </source>
</evidence>
<dbReference type="InterPro" id="IPR013785">
    <property type="entry name" value="Aldolase_TIM"/>
</dbReference>
<feature type="binding site" evidence="14 15">
    <location>
        <position position="75"/>
    </location>
    <ligand>
        <name>[4Fe-4S] cluster</name>
        <dbReference type="ChEBI" id="CHEBI:49883"/>
        <note>4Fe-4S-S-AdoMet</note>
    </ligand>
</feature>
<gene>
    <name evidence="14" type="primary">bioB</name>
    <name evidence="18" type="ORF">AYJ54_13940</name>
</gene>
<dbReference type="GO" id="GO:0004076">
    <property type="term" value="F:biotin synthase activity"/>
    <property type="evidence" value="ECO:0007669"/>
    <property type="project" value="UniProtKB-UniRule"/>
</dbReference>
<keyword evidence="10 14" id="KW-0093">Biotin biosynthesis</keyword>
<keyword evidence="5 14" id="KW-0004">4Fe-4S</keyword>
<dbReference type="EMBL" id="LUUB01000059">
    <property type="protein sequence ID" value="OAF08746.1"/>
    <property type="molecule type" value="Genomic_DNA"/>
</dbReference>
<dbReference type="SFLD" id="SFLDS00029">
    <property type="entry name" value="Radical_SAM"/>
    <property type="match status" value="1"/>
</dbReference>
<dbReference type="InterPro" id="IPR010722">
    <property type="entry name" value="BATS_dom"/>
</dbReference>
<dbReference type="GO" id="GO:0005506">
    <property type="term" value="F:iron ion binding"/>
    <property type="evidence" value="ECO:0007669"/>
    <property type="project" value="UniProtKB-UniRule"/>
</dbReference>
<dbReference type="Proteomes" id="UP000076959">
    <property type="component" value="Unassembled WGS sequence"/>
</dbReference>
<dbReference type="FunFam" id="3.20.20.70:FF:000026">
    <property type="entry name" value="Biotin synthase"/>
    <property type="match status" value="1"/>
</dbReference>